<sequence length="205" mass="24390">MFEISKPVSEKDKNVISENLKRLEELRRRKKESQVQNSIEASIEWKTKKLAAKKQPKDLEEDDENEALHEGPQKDKLDYTLLEWEEWDKKMSNSKFGRKGYSNMNELAKWSYEKEMEALEVDKVEYNKQKQKLELQNSANAVERDIAMLKVKPSQEAVASLVQNLQESNERKQKRRRNKQDEEAVSSYINEKNRDFNMKLNREYS</sequence>
<dbReference type="InParanoid" id="A3LY59"/>
<comment type="similarity">
    <text evidence="2 8">Belongs to the SYF2 family.</text>
</comment>
<feature type="compositionally biased region" description="Basic and acidic residues" evidence="9">
    <location>
        <begin position="191"/>
        <end position="205"/>
    </location>
</feature>
<keyword evidence="4 8" id="KW-0507">mRNA processing</keyword>
<dbReference type="EMBL" id="CP000500">
    <property type="protein sequence ID" value="ABN67579.2"/>
    <property type="molecule type" value="Genomic_DNA"/>
</dbReference>
<feature type="region of interest" description="Disordered" evidence="9">
    <location>
        <begin position="46"/>
        <end position="74"/>
    </location>
</feature>
<dbReference type="RefSeq" id="XP_001385608.2">
    <property type="nucleotide sequence ID" value="XM_001385571.1"/>
</dbReference>
<dbReference type="KEGG" id="pic:PICST_33059"/>
<keyword evidence="11" id="KW-1185">Reference proteome</keyword>
<evidence type="ECO:0000256" key="9">
    <source>
        <dbReference type="SAM" id="MobiDB-lite"/>
    </source>
</evidence>
<proteinExistence type="inferred from homology"/>
<dbReference type="GO" id="GO:0005681">
    <property type="term" value="C:spliceosomal complex"/>
    <property type="evidence" value="ECO:0007669"/>
    <property type="project" value="UniProtKB-KW"/>
</dbReference>
<evidence type="ECO:0000256" key="4">
    <source>
        <dbReference type="ARBA" id="ARBA00022664"/>
    </source>
</evidence>
<evidence type="ECO:0000256" key="8">
    <source>
        <dbReference type="RuleBase" id="RU367148"/>
    </source>
</evidence>
<evidence type="ECO:0000256" key="7">
    <source>
        <dbReference type="ARBA" id="ARBA00023242"/>
    </source>
</evidence>
<comment type="subunit">
    <text evidence="8">May be part of a spliceosome complex.</text>
</comment>
<dbReference type="FunCoup" id="A3LY59">
    <property type="interactions" value="143"/>
</dbReference>
<dbReference type="OMA" id="KLMNYTL"/>
<dbReference type="GO" id="GO:0000398">
    <property type="term" value="P:mRNA splicing, via spliceosome"/>
    <property type="evidence" value="ECO:0007669"/>
    <property type="project" value="UniProtKB-UniRule"/>
</dbReference>
<evidence type="ECO:0000256" key="3">
    <source>
        <dbReference type="ARBA" id="ARBA00014745"/>
    </source>
</evidence>
<comment type="function">
    <text evidence="8">Involved in pre-mRNA splicing.</text>
</comment>
<reference evidence="10 11" key="1">
    <citation type="journal article" date="2007" name="Nat. Biotechnol.">
        <title>Genome sequence of the lignocellulose-bioconverting and xylose-fermenting yeast Pichia stipitis.</title>
        <authorList>
            <person name="Jeffries T.W."/>
            <person name="Grigoriev I.V."/>
            <person name="Grimwood J."/>
            <person name="Laplaza J.M."/>
            <person name="Aerts A."/>
            <person name="Salamov A."/>
            <person name="Schmutz J."/>
            <person name="Lindquist E."/>
            <person name="Dehal P."/>
            <person name="Shapiro H."/>
            <person name="Jin Y.S."/>
            <person name="Passoth V."/>
            <person name="Richardson P.M."/>
        </authorList>
    </citation>
    <scope>NUCLEOTIDE SEQUENCE [LARGE SCALE GENOMIC DNA]</scope>
    <source>
        <strain evidence="11">ATCC 58785 / CBS 6054 / NBRC 10063 / NRRL Y-11545</strain>
    </source>
</reference>
<gene>
    <name evidence="10" type="ORF">PICST_33059</name>
</gene>
<protein>
    <recommendedName>
        <fullName evidence="3 8">Pre-mRNA-splicing factor SYF2</fullName>
    </recommendedName>
</protein>
<dbReference type="STRING" id="322104.A3LY59"/>
<name>A3LY59_PICST</name>
<dbReference type="InterPro" id="IPR013260">
    <property type="entry name" value="mRNA_splic_SYF2"/>
</dbReference>
<evidence type="ECO:0000256" key="2">
    <source>
        <dbReference type="ARBA" id="ARBA00010028"/>
    </source>
</evidence>
<keyword evidence="6 8" id="KW-0508">mRNA splicing</keyword>
<dbReference type="Proteomes" id="UP000002258">
    <property type="component" value="Chromosome 6"/>
</dbReference>
<comment type="subcellular location">
    <subcellularLocation>
        <location evidence="1 8">Nucleus</location>
    </subcellularLocation>
</comment>
<accession>A3LY59</accession>
<evidence type="ECO:0000256" key="6">
    <source>
        <dbReference type="ARBA" id="ARBA00023187"/>
    </source>
</evidence>
<dbReference type="GeneID" id="4839809"/>
<dbReference type="AlphaFoldDB" id="A3LY59"/>
<feature type="region of interest" description="Disordered" evidence="9">
    <location>
        <begin position="162"/>
        <end position="205"/>
    </location>
</feature>
<dbReference type="Pfam" id="PF08231">
    <property type="entry name" value="SYF2"/>
    <property type="match status" value="1"/>
</dbReference>
<keyword evidence="5 8" id="KW-0747">Spliceosome</keyword>
<evidence type="ECO:0000256" key="1">
    <source>
        <dbReference type="ARBA" id="ARBA00004123"/>
    </source>
</evidence>
<dbReference type="OrthoDB" id="199717at2759"/>
<keyword evidence="7 8" id="KW-0539">Nucleus</keyword>
<evidence type="ECO:0000256" key="5">
    <source>
        <dbReference type="ARBA" id="ARBA00022728"/>
    </source>
</evidence>
<evidence type="ECO:0000313" key="11">
    <source>
        <dbReference type="Proteomes" id="UP000002258"/>
    </source>
</evidence>
<dbReference type="HOGENOM" id="CLU_051065_4_0_1"/>
<organism evidence="10 11">
    <name type="scientific">Scheffersomyces stipitis (strain ATCC 58785 / CBS 6054 / NBRC 10063 / NRRL Y-11545)</name>
    <name type="common">Yeast</name>
    <name type="synonym">Pichia stipitis</name>
    <dbReference type="NCBI Taxonomy" id="322104"/>
    <lineage>
        <taxon>Eukaryota</taxon>
        <taxon>Fungi</taxon>
        <taxon>Dikarya</taxon>
        <taxon>Ascomycota</taxon>
        <taxon>Saccharomycotina</taxon>
        <taxon>Pichiomycetes</taxon>
        <taxon>Debaryomycetaceae</taxon>
        <taxon>Scheffersomyces</taxon>
    </lineage>
</organism>
<dbReference type="eggNOG" id="KOG2609">
    <property type="taxonomic scope" value="Eukaryota"/>
</dbReference>
<evidence type="ECO:0000313" key="10">
    <source>
        <dbReference type="EMBL" id="ABN67579.2"/>
    </source>
</evidence>